<dbReference type="GO" id="GO:0007098">
    <property type="term" value="P:centrosome cycle"/>
    <property type="evidence" value="ECO:0007669"/>
    <property type="project" value="TreeGrafter"/>
</dbReference>
<comment type="caution">
    <text evidence="4">The sequence shown here is derived from an EMBL/GenBank/DDBJ whole genome shotgun (WGS) entry which is preliminary data.</text>
</comment>
<dbReference type="EMBL" id="JAGKHQ010000014">
    <property type="protein sequence ID" value="KAG7498627.1"/>
    <property type="molecule type" value="Genomic_DNA"/>
</dbReference>
<feature type="coiled-coil region" evidence="1">
    <location>
        <begin position="396"/>
        <end position="423"/>
    </location>
</feature>
<keyword evidence="5" id="KW-1185">Reference proteome</keyword>
<organism evidence="4 5">
    <name type="scientific">Solea senegalensis</name>
    <name type="common">Senegalese sole</name>
    <dbReference type="NCBI Taxonomy" id="28829"/>
    <lineage>
        <taxon>Eukaryota</taxon>
        <taxon>Metazoa</taxon>
        <taxon>Chordata</taxon>
        <taxon>Craniata</taxon>
        <taxon>Vertebrata</taxon>
        <taxon>Euteleostomi</taxon>
        <taxon>Actinopterygii</taxon>
        <taxon>Neopterygii</taxon>
        <taxon>Teleostei</taxon>
        <taxon>Neoteleostei</taxon>
        <taxon>Acanthomorphata</taxon>
        <taxon>Carangaria</taxon>
        <taxon>Pleuronectiformes</taxon>
        <taxon>Pleuronectoidei</taxon>
        <taxon>Soleidae</taxon>
        <taxon>Solea</taxon>
    </lineage>
</organism>
<dbReference type="GO" id="GO:0005794">
    <property type="term" value="C:Golgi apparatus"/>
    <property type="evidence" value="ECO:0007669"/>
    <property type="project" value="TreeGrafter"/>
</dbReference>
<accession>A0AAV6R2H9</accession>
<evidence type="ECO:0000256" key="1">
    <source>
        <dbReference type="SAM" id="Coils"/>
    </source>
</evidence>
<evidence type="ECO:0000256" key="2">
    <source>
        <dbReference type="SAM" id="MobiDB-lite"/>
    </source>
</evidence>
<evidence type="ECO:0000313" key="5">
    <source>
        <dbReference type="Proteomes" id="UP000693946"/>
    </source>
</evidence>
<keyword evidence="3" id="KW-0732">Signal</keyword>
<dbReference type="InterPro" id="IPR052593">
    <property type="entry name" value="MT-associated_AKAP9-binding"/>
</dbReference>
<protein>
    <recommendedName>
        <fullName evidence="6">CDK5 regulatory subunit-associated protein 2-like</fullName>
    </recommendedName>
</protein>
<keyword evidence="1" id="KW-0175">Coiled coil</keyword>
<dbReference type="PANTHER" id="PTHR46501:SF7">
    <property type="entry name" value="MYOMEGALIN ISOFORM X1"/>
    <property type="match status" value="1"/>
</dbReference>
<dbReference type="GO" id="GO:1903358">
    <property type="term" value="P:regulation of Golgi organization"/>
    <property type="evidence" value="ECO:0007669"/>
    <property type="project" value="TreeGrafter"/>
</dbReference>
<dbReference type="GO" id="GO:0060090">
    <property type="term" value="F:molecular adaptor activity"/>
    <property type="evidence" value="ECO:0007669"/>
    <property type="project" value="TreeGrafter"/>
</dbReference>
<gene>
    <name evidence="4" type="ORF">JOB18_015611</name>
</gene>
<sequence>MRRVRPVVFLVPFTLLVLKGGCFELQDTIHELIEENIHLHDQLENLTQAIRELKRMFYHHSSDPSHHGHHDEDVQHLWDEWSHHGISADTHLLLENVFCGHELHGSAAPSLHEEMTVLLLMLQCEVKLQRQQLSDSQHLLQSLRVELQVHEKIKTDCHKHAVSSETTQEPLPVPSSGSVDLSELLSEIRHLRLQLERSIQTNTALRQRLEEQLLRGTNRSETININYLLSSPDEGGSSPGREGYNLRRSSQSYNEHTSVLHGETRGVLSGSSVSSSSGDSVSGAPSRLVPGHRMWANRNGRHVLGLIEDYGALRRQISEGRKLSRSMDSQLQECLHTLRQQDSDKVIEQQHLKSVCCSMNTMQQVLEEAGRLLKLVWRVSLPTGNITVDTGDNQQDELLKNEIARLKSRLSQQERMLSGAVKRLRTTNQLKEGMERVIIDQLSLTHGVLKKARGNMEEVPVNGQ</sequence>
<name>A0AAV6R2H9_SOLSE</name>
<dbReference type="GO" id="GO:0005813">
    <property type="term" value="C:centrosome"/>
    <property type="evidence" value="ECO:0007669"/>
    <property type="project" value="TreeGrafter"/>
</dbReference>
<evidence type="ECO:0008006" key="6">
    <source>
        <dbReference type="Google" id="ProtNLM"/>
    </source>
</evidence>
<feature type="region of interest" description="Disordered" evidence="2">
    <location>
        <begin position="228"/>
        <end position="287"/>
    </location>
</feature>
<feature type="compositionally biased region" description="Polar residues" evidence="2">
    <location>
        <begin position="247"/>
        <end position="257"/>
    </location>
</feature>
<dbReference type="AlphaFoldDB" id="A0AAV6R2H9"/>
<feature type="compositionally biased region" description="Low complexity" evidence="2">
    <location>
        <begin position="266"/>
        <end position="283"/>
    </location>
</feature>
<dbReference type="PANTHER" id="PTHR46501">
    <property type="entry name" value="MYOMEGALIN"/>
    <property type="match status" value="1"/>
</dbReference>
<feature type="signal peptide" evidence="3">
    <location>
        <begin position="1"/>
        <end position="22"/>
    </location>
</feature>
<dbReference type="Proteomes" id="UP000693946">
    <property type="component" value="Linkage Group LG21"/>
</dbReference>
<evidence type="ECO:0000313" key="4">
    <source>
        <dbReference type="EMBL" id="KAG7498627.1"/>
    </source>
</evidence>
<evidence type="ECO:0000256" key="3">
    <source>
        <dbReference type="SAM" id="SignalP"/>
    </source>
</evidence>
<reference evidence="4 5" key="1">
    <citation type="journal article" date="2021" name="Sci. Rep.">
        <title>Chromosome anchoring in Senegalese sole (Solea senegalensis) reveals sex-associated markers and genome rearrangements in flatfish.</title>
        <authorList>
            <person name="Guerrero-Cozar I."/>
            <person name="Gomez-Garrido J."/>
            <person name="Berbel C."/>
            <person name="Martinez-Blanch J.F."/>
            <person name="Alioto T."/>
            <person name="Claros M.G."/>
            <person name="Gagnaire P.A."/>
            <person name="Manchado M."/>
        </authorList>
    </citation>
    <scope>NUCLEOTIDE SEQUENCE [LARGE SCALE GENOMIC DNA]</scope>
    <source>
        <strain evidence="4">Sse05_10M</strain>
    </source>
</reference>
<feature type="chain" id="PRO_5043551951" description="CDK5 regulatory subunit-associated protein 2-like" evidence="3">
    <location>
        <begin position="23"/>
        <end position="464"/>
    </location>
</feature>
<feature type="coiled-coil region" evidence="1">
    <location>
        <begin position="29"/>
        <end position="56"/>
    </location>
</feature>
<feature type="coiled-coil region" evidence="1">
    <location>
        <begin position="181"/>
        <end position="212"/>
    </location>
</feature>
<dbReference type="GO" id="GO:0090063">
    <property type="term" value="P:positive regulation of microtubule nucleation"/>
    <property type="evidence" value="ECO:0007669"/>
    <property type="project" value="TreeGrafter"/>
</dbReference>
<proteinExistence type="predicted"/>